<evidence type="ECO:0008006" key="5">
    <source>
        <dbReference type="Google" id="ProtNLM"/>
    </source>
</evidence>
<evidence type="ECO:0000313" key="3">
    <source>
        <dbReference type="EMBL" id="KIM36042.1"/>
    </source>
</evidence>
<feature type="compositionally biased region" description="Acidic residues" evidence="1">
    <location>
        <begin position="107"/>
        <end position="128"/>
    </location>
</feature>
<dbReference type="AlphaFoldDB" id="A0A0C2Y4R4"/>
<dbReference type="HOGENOM" id="CLU_522803_0_0_1"/>
<reference evidence="3 4" key="1">
    <citation type="submission" date="2014-04" db="EMBL/GenBank/DDBJ databases">
        <authorList>
            <consortium name="DOE Joint Genome Institute"/>
            <person name="Kuo A."/>
            <person name="Gay G."/>
            <person name="Dore J."/>
            <person name="Kohler A."/>
            <person name="Nagy L.G."/>
            <person name="Floudas D."/>
            <person name="Copeland A."/>
            <person name="Barry K.W."/>
            <person name="Cichocki N."/>
            <person name="Veneault-Fourrey C."/>
            <person name="LaButti K."/>
            <person name="Lindquist E.A."/>
            <person name="Lipzen A."/>
            <person name="Lundell T."/>
            <person name="Morin E."/>
            <person name="Murat C."/>
            <person name="Sun H."/>
            <person name="Tunlid A."/>
            <person name="Henrissat B."/>
            <person name="Grigoriev I.V."/>
            <person name="Hibbett D.S."/>
            <person name="Martin F."/>
            <person name="Nordberg H.P."/>
            <person name="Cantor M.N."/>
            <person name="Hua S.X."/>
        </authorList>
    </citation>
    <scope>NUCLEOTIDE SEQUENCE [LARGE SCALE GENOMIC DNA]</scope>
    <source>
        <strain evidence="4">h7</strain>
        <strain evidence="3">H7</strain>
    </source>
</reference>
<feature type="compositionally biased region" description="Basic residues" evidence="1">
    <location>
        <begin position="1"/>
        <end position="11"/>
    </location>
</feature>
<dbReference type="EMBL" id="KN831822">
    <property type="protein sequence ID" value="KIM35374.1"/>
    <property type="molecule type" value="Genomic_DNA"/>
</dbReference>
<feature type="region of interest" description="Disordered" evidence="1">
    <location>
        <begin position="1"/>
        <end position="60"/>
    </location>
</feature>
<reference evidence="4" key="2">
    <citation type="submission" date="2015-01" db="EMBL/GenBank/DDBJ databases">
        <title>Evolutionary Origins and Diversification of the Mycorrhizal Mutualists.</title>
        <authorList>
            <consortium name="DOE Joint Genome Institute"/>
            <consortium name="Mycorrhizal Genomics Consortium"/>
            <person name="Kohler A."/>
            <person name="Kuo A."/>
            <person name="Nagy L.G."/>
            <person name="Floudas D."/>
            <person name="Copeland A."/>
            <person name="Barry K.W."/>
            <person name="Cichocki N."/>
            <person name="Veneault-Fourrey C."/>
            <person name="LaButti K."/>
            <person name="Lindquist E.A."/>
            <person name="Lipzen A."/>
            <person name="Lundell T."/>
            <person name="Morin E."/>
            <person name="Murat C."/>
            <person name="Riley R."/>
            <person name="Ohm R."/>
            <person name="Sun H."/>
            <person name="Tunlid A."/>
            <person name="Henrissat B."/>
            <person name="Grigoriev I.V."/>
            <person name="Hibbett D.S."/>
            <person name="Martin F."/>
        </authorList>
    </citation>
    <scope>NUCLEOTIDE SEQUENCE [LARGE SCALE GENOMIC DNA]</scope>
    <source>
        <strain evidence="4">h7</strain>
    </source>
</reference>
<feature type="compositionally biased region" description="Polar residues" evidence="1">
    <location>
        <begin position="139"/>
        <end position="152"/>
    </location>
</feature>
<sequence>MSRLTVRKNARRTPSNKTKENLINPAAVAQSRPRPKPRPTGKGAKVSQDSTVLANASNNDQEVRGVAETLVSMRSHALPEEPIDKYCRAMFNIPPGVPLVTTSDIEDNEEENDDDIDQLDSDDDEDISNGDLLLPVESPSRSSKPHASTSSFDIPIEVPYKNAKRDVSGITSASSFAHVLRQIAARMDAGPSRMAAIGYIPSFLPKSPKPVPKLLEDEECWEKLIRDVREYIESFTVKRGPPKRIKPFVITIVDTIASSDNNATPASSAKKKKNIDEAPSAALTGRESAQMEKVHLLEKRHHCQQHKKSCVIQDDGSHYHLTTNDLAKWALLMVDGDALAGVPPDKLDLPKIAKRQEAAKRAAAKTVKAESPDHSQPPQWIQQMLGVMLMRDMARGPALTPQSMHTSSEIGITSNASAALVNEPVTPAKRPASPLITTDIPSLQDWFKTLDTIPGRKSSNALDFIPILEANDIEDLADLVSFNAQELMDLTKMTIGLAKRLLRYAEEDLASIRSPKRQRLN</sequence>
<feature type="compositionally biased region" description="Polar residues" evidence="1">
    <location>
        <begin position="47"/>
        <end position="60"/>
    </location>
</feature>
<reference evidence="3" key="3">
    <citation type="submission" date="2015-02" db="EMBL/GenBank/DDBJ databases">
        <title>Evolutionary Origins and Diversification of the Mycorrhizal Mutualists.</title>
        <authorList>
            <consortium name="DOE Joint Genome Institute"/>
            <consortium name="Mycorrhizal Genomics Consortium"/>
            <person name="Kohler A."/>
            <person name="Kuo A."/>
            <person name="Nagy L.G."/>
            <person name="Floudas D."/>
            <person name="Copeland A."/>
            <person name="Barry K.W."/>
            <person name="Cichocki N."/>
            <person name="Veneault-Fourrey C."/>
            <person name="LaButti K."/>
            <person name="Lindquist E.A."/>
            <person name="Lipzen A."/>
            <person name="Lundell T."/>
            <person name="Morin E."/>
            <person name="Murat C."/>
            <person name="Riley R."/>
            <person name="Ohm R."/>
            <person name="Sun H."/>
            <person name="Tunlid A."/>
            <person name="Henrissat B."/>
            <person name="Grigoriev I.V."/>
            <person name="Hibbett D.S."/>
            <person name="Martin F."/>
        </authorList>
    </citation>
    <scope>NUCLEOTIDE SEQUENCE</scope>
    <source>
        <strain evidence="3">H7</strain>
        <strain evidence="4">h7</strain>
    </source>
</reference>
<proteinExistence type="predicted"/>
<gene>
    <name evidence="2" type="ORF">M413DRAFT_32562</name>
    <name evidence="3" type="ORF">M413DRAFT_427873</name>
</gene>
<evidence type="ECO:0000313" key="4">
    <source>
        <dbReference type="Proteomes" id="UP000053424"/>
    </source>
</evidence>
<accession>A0A0C2Y4R4</accession>
<feature type="region of interest" description="Disordered" evidence="1">
    <location>
        <begin position="107"/>
        <end position="152"/>
    </location>
</feature>
<name>A0A0C2Y4R4_HEBCY</name>
<evidence type="ECO:0000256" key="1">
    <source>
        <dbReference type="SAM" id="MobiDB-lite"/>
    </source>
</evidence>
<dbReference type="OrthoDB" id="3027237at2759"/>
<evidence type="ECO:0000313" key="2">
    <source>
        <dbReference type="EMBL" id="KIM35374.1"/>
    </source>
</evidence>
<organism evidence="3 4">
    <name type="scientific">Hebeloma cylindrosporum</name>
    <dbReference type="NCBI Taxonomy" id="76867"/>
    <lineage>
        <taxon>Eukaryota</taxon>
        <taxon>Fungi</taxon>
        <taxon>Dikarya</taxon>
        <taxon>Basidiomycota</taxon>
        <taxon>Agaricomycotina</taxon>
        <taxon>Agaricomycetes</taxon>
        <taxon>Agaricomycetidae</taxon>
        <taxon>Agaricales</taxon>
        <taxon>Agaricineae</taxon>
        <taxon>Hymenogastraceae</taxon>
        <taxon>Hebeloma</taxon>
    </lineage>
</organism>
<protein>
    <recommendedName>
        <fullName evidence="5">SAM domain-containing protein</fullName>
    </recommendedName>
</protein>
<keyword evidence="4" id="KW-1185">Reference proteome</keyword>
<dbReference type="Proteomes" id="UP000053424">
    <property type="component" value="Unassembled WGS sequence"/>
</dbReference>
<dbReference type="EMBL" id="KN831809">
    <property type="protein sequence ID" value="KIM36042.1"/>
    <property type="molecule type" value="Genomic_DNA"/>
</dbReference>